<name>A0A6V8H9W9_TALPI</name>
<dbReference type="Proteomes" id="UP000053095">
    <property type="component" value="Unassembled WGS sequence"/>
</dbReference>
<protein>
    <submittedName>
        <fullName evidence="8">Integral membrane protein</fullName>
    </submittedName>
</protein>
<feature type="compositionally biased region" description="Polar residues" evidence="6">
    <location>
        <begin position="1"/>
        <end position="22"/>
    </location>
</feature>
<dbReference type="EMBL" id="DF933829">
    <property type="protein sequence ID" value="GAM38220.1"/>
    <property type="molecule type" value="Genomic_DNA"/>
</dbReference>
<dbReference type="SUPFAM" id="SSF53474">
    <property type="entry name" value="alpha/beta-Hydrolases"/>
    <property type="match status" value="1"/>
</dbReference>
<evidence type="ECO:0000256" key="7">
    <source>
        <dbReference type="SAM" id="Phobius"/>
    </source>
</evidence>
<keyword evidence="9" id="KW-1185">Reference proteome</keyword>
<dbReference type="PANTHER" id="PTHR17920:SF3">
    <property type="entry name" value="TRANSMEMBRANE AND COILED-COIL DOMAIN-CONTAINING PROTEIN 4"/>
    <property type="match status" value="1"/>
</dbReference>
<feature type="compositionally biased region" description="Basic and acidic residues" evidence="6">
    <location>
        <begin position="157"/>
        <end position="167"/>
    </location>
</feature>
<evidence type="ECO:0000256" key="3">
    <source>
        <dbReference type="ARBA" id="ARBA00022692"/>
    </source>
</evidence>
<feature type="compositionally biased region" description="Basic and acidic residues" evidence="6">
    <location>
        <begin position="969"/>
        <end position="980"/>
    </location>
</feature>
<comment type="similarity">
    <text evidence="2">Belongs to the TMCO4 family.</text>
</comment>
<evidence type="ECO:0000313" key="8">
    <source>
        <dbReference type="EMBL" id="GAM38220.1"/>
    </source>
</evidence>
<feature type="compositionally biased region" description="Polar residues" evidence="6">
    <location>
        <begin position="369"/>
        <end position="380"/>
    </location>
</feature>
<feature type="compositionally biased region" description="Basic and acidic residues" evidence="6">
    <location>
        <begin position="116"/>
        <end position="129"/>
    </location>
</feature>
<feature type="region of interest" description="Disordered" evidence="6">
    <location>
        <begin position="1"/>
        <end position="176"/>
    </location>
</feature>
<reference evidence="9" key="1">
    <citation type="journal article" date="2015" name="Genome Announc.">
        <title>Draft genome sequence of Talaromyces cellulolyticus strain Y-94, a source of lignocellulosic biomass-degrading enzymes.</title>
        <authorList>
            <person name="Fujii T."/>
            <person name="Koike H."/>
            <person name="Sawayama S."/>
            <person name="Yano S."/>
            <person name="Inoue H."/>
        </authorList>
    </citation>
    <scope>NUCLEOTIDE SEQUENCE [LARGE SCALE GENOMIC DNA]</scope>
    <source>
        <strain evidence="9">Y-94</strain>
    </source>
</reference>
<feature type="compositionally biased region" description="Low complexity" evidence="6">
    <location>
        <begin position="1000"/>
        <end position="1010"/>
    </location>
</feature>
<feature type="region of interest" description="Disordered" evidence="6">
    <location>
        <begin position="903"/>
        <end position="929"/>
    </location>
</feature>
<evidence type="ECO:0000256" key="2">
    <source>
        <dbReference type="ARBA" id="ARBA00009824"/>
    </source>
</evidence>
<dbReference type="AlphaFoldDB" id="A0A6V8H9W9"/>
<feature type="compositionally biased region" description="Basic and acidic residues" evidence="6">
    <location>
        <begin position="1011"/>
        <end position="1022"/>
    </location>
</feature>
<dbReference type="PANTHER" id="PTHR17920">
    <property type="entry name" value="TRANSMEMBRANE AND COILED-COIL DOMAIN-CONTAINING PROTEIN 4 TMCO4"/>
    <property type="match status" value="1"/>
</dbReference>
<feature type="transmembrane region" description="Helical" evidence="7">
    <location>
        <begin position="513"/>
        <end position="535"/>
    </location>
</feature>
<keyword evidence="3 7" id="KW-0812">Transmembrane</keyword>
<dbReference type="InterPro" id="IPR029058">
    <property type="entry name" value="AB_hydrolase_fold"/>
</dbReference>
<accession>A0A6V8H9W9</accession>
<sequence length="1111" mass="121531">MSSAQSGTRPDTNANPQQSGAETQVEVDDFGLPIRPKKERNSSENSNPASPVFHDAAEAPASTSTDDIPPQGQDLPAPTSSHAETNKEINKGEDGSERDEVPAAAPLTGLGVTIESHSDSESQDNKDTVDEPPVQRQSTDAKRTHAKHDSTGASEWSHQKLTEQHSDEESDGEGDWKAMPALGEMDHYDDYGRLVAKGSKIDDDDYMTSGAVSRGYTRVQFDDDVHSVTSMDEDTSYLFKESHGTSAGIDDDTRDPLSQLQATKDLLSESQRIAYVGVVRLAIYQMTSDMEKIPTTKSSKKALQEAVDSMKKWSQGVMIRLFAHMDIDSAEQVMIEQLAEHGVQAADLVDPLMKNSRVKNPMAEEGRSSLGTPSLNSPSLASEKRNNSPPLNSSPPAYEETQSPPPYGTDADEVPAVQTPSQMPKSANIEIDLRWTVLCDLFLVLISEANYDARSRYLLEQVGEAMKISWMQICRFEKKVIDALEMEQAAEKETWDESEHMEQRRKKALKSKYVIMGLATVGGGLVIGLSAGLLAPVIGAGLAAGFTTIGISGTGAFLGGAGGTALIASGATLTGTYSGLRASHRRTGAVQTFEYRPLHNNQRVNLIVTVSGWMTGKVDDVRLPFSTVDPIMGDLYSVFWEPEMLQSMGSTINILATEALTQGLQQVLGSTILTALMGALQLPIVLTKLAYLIDNPWNVSLVRANAAGLILADSIMSRNLGKRPITLLGFSLGSRVIFSCLKELAKQGAYGLVQNVYMFGSPIVANKDEYLKVRSVVVGRFVNGYSSNDWILGYLFRATSGGIMRVAGLAPVLDIPGMENFDVTNLVSGHMNYRAAMPRLLREVGWEVLSDEFAEIEDPDPENHAERQRELIREIDEARREAEQKPDKKRFGLFKKSTLAKKKGWETYDPDQPGPVPHPDSPNSSSGRDSVLFDIDAIRAELASEQIEVKQLESTLPPIKLDLNNYSADRPELRPSKSENDAPTLADSLPTTTKDTLEIPSTAPTSSNSNTKHDDFPNKHDYEPEEEDVQLTFDTAYHNPSTITTTSLGTSTFDNEYNYNNNSNNRLHDQDISSASRPPLHSAATMPVDFGHNAWAEGANHEEGDIHMTFE</sequence>
<evidence type="ECO:0000256" key="5">
    <source>
        <dbReference type="ARBA" id="ARBA00023136"/>
    </source>
</evidence>
<feature type="compositionally biased region" description="Basic and acidic residues" evidence="6">
    <location>
        <begin position="139"/>
        <end position="150"/>
    </location>
</feature>
<comment type="caution">
    <text evidence="8">The sequence shown here is derived from an EMBL/GenBank/DDBJ whole genome shotgun (WGS) entry which is preliminary data.</text>
</comment>
<evidence type="ECO:0000256" key="4">
    <source>
        <dbReference type="ARBA" id="ARBA00022989"/>
    </source>
</evidence>
<feature type="region of interest" description="Disordered" evidence="6">
    <location>
        <begin position="961"/>
        <end position="1022"/>
    </location>
</feature>
<keyword evidence="5 7" id="KW-0472">Membrane</keyword>
<evidence type="ECO:0000313" key="9">
    <source>
        <dbReference type="Proteomes" id="UP000053095"/>
    </source>
</evidence>
<feature type="region of interest" description="Disordered" evidence="6">
    <location>
        <begin position="361"/>
        <end position="422"/>
    </location>
</feature>
<organism evidence="8 9">
    <name type="scientific">Talaromyces pinophilus</name>
    <name type="common">Penicillium pinophilum</name>
    <dbReference type="NCBI Taxonomy" id="128442"/>
    <lineage>
        <taxon>Eukaryota</taxon>
        <taxon>Fungi</taxon>
        <taxon>Dikarya</taxon>
        <taxon>Ascomycota</taxon>
        <taxon>Pezizomycotina</taxon>
        <taxon>Eurotiomycetes</taxon>
        <taxon>Eurotiomycetidae</taxon>
        <taxon>Eurotiales</taxon>
        <taxon>Trichocomaceae</taxon>
        <taxon>Talaromyces</taxon>
        <taxon>Talaromyces sect. Talaromyces</taxon>
    </lineage>
</organism>
<comment type="subcellular location">
    <subcellularLocation>
        <location evidence="1">Membrane</location>
        <topology evidence="1">Multi-pass membrane protein</topology>
    </subcellularLocation>
</comment>
<feature type="compositionally biased region" description="Basic and acidic residues" evidence="6">
    <location>
        <begin position="84"/>
        <end position="101"/>
    </location>
</feature>
<evidence type="ECO:0000256" key="1">
    <source>
        <dbReference type="ARBA" id="ARBA00004141"/>
    </source>
</evidence>
<evidence type="ECO:0000256" key="6">
    <source>
        <dbReference type="SAM" id="MobiDB-lite"/>
    </source>
</evidence>
<gene>
    <name evidence="8" type="ORF">TCE0_033f08775</name>
</gene>
<feature type="compositionally biased region" description="Low complexity" evidence="6">
    <location>
        <begin position="387"/>
        <end position="396"/>
    </location>
</feature>
<dbReference type="InterPro" id="IPR007941">
    <property type="entry name" value="DUF726"/>
</dbReference>
<feature type="region of interest" description="Disordered" evidence="6">
    <location>
        <begin position="1060"/>
        <end position="1080"/>
    </location>
</feature>
<proteinExistence type="inferred from homology"/>
<dbReference type="Pfam" id="PF05277">
    <property type="entry name" value="DUF726"/>
    <property type="match status" value="1"/>
</dbReference>
<dbReference type="GO" id="GO:0016020">
    <property type="term" value="C:membrane"/>
    <property type="evidence" value="ECO:0007669"/>
    <property type="project" value="UniProtKB-SubCell"/>
</dbReference>
<keyword evidence="4 7" id="KW-1133">Transmembrane helix</keyword>